<evidence type="ECO:0008006" key="4">
    <source>
        <dbReference type="Google" id="ProtNLM"/>
    </source>
</evidence>
<dbReference type="PANTHER" id="PTHR42109">
    <property type="entry name" value="UNPLACED GENOMIC SCAFFOLD UM_SCAF_CONTIG_1.265, WHOLE GENOME SHOTGUN SEQUENCE"/>
    <property type="match status" value="1"/>
</dbReference>
<keyword evidence="1" id="KW-1133">Transmembrane helix</keyword>
<evidence type="ECO:0000313" key="3">
    <source>
        <dbReference type="Proteomes" id="UP000242875"/>
    </source>
</evidence>
<proteinExistence type="predicted"/>
<sequence>MALPFAVLLPTLGPAVAGSVLYGVFSAILIWRTHQSHRFSPYILLSIFTILRTVGFACRAAWSQNLAAGISPLVYVANILQYAGFILEIMAVINLVVNWVRAELRQGAQPPRYENLLFTILRVIVVAAQIVTIVGAVTLLVGAGGGNLHLVSVGTDMKNASFYGFFGATLISLLLALIYYVVYRSHAKLSHLLLLIIFHVLLLVKLVFRIVALNLAANNGVNTREVFYFCLDALPEFIYCMMASVIDLTIVKNGYEPWKKQKHAQQDVEKAEVFE</sequence>
<dbReference type="OrthoDB" id="2386429at2759"/>
<comment type="caution">
    <text evidence="2">The sequence shown here is derived from an EMBL/GenBank/DDBJ whole genome shotgun (WGS) entry which is preliminary data.</text>
</comment>
<protein>
    <recommendedName>
        <fullName evidence="4">THH1/TOM1/TOM3 domain-containing protein</fullName>
    </recommendedName>
</protein>
<reference evidence="2 3" key="1">
    <citation type="journal article" date="2017" name="Mycologia">
        <title>Bifiguratus adelaidae, gen. et sp. nov., a new member of Mucoromycotina in endophytic and soil-dwelling habitats.</title>
        <authorList>
            <person name="Torres-Cruz T.J."/>
            <person name="Billingsley Tobias T.L."/>
            <person name="Almatruk M."/>
            <person name="Hesse C."/>
            <person name="Kuske C.R."/>
            <person name="Desiro A."/>
            <person name="Benucci G.M."/>
            <person name="Bonito G."/>
            <person name="Stajich J.E."/>
            <person name="Dunlap C."/>
            <person name="Arnold A.E."/>
            <person name="Porras-Alfaro A."/>
        </authorList>
    </citation>
    <scope>NUCLEOTIDE SEQUENCE [LARGE SCALE GENOMIC DNA]</scope>
    <source>
        <strain evidence="2 3">AZ0501</strain>
    </source>
</reference>
<name>A0A261Y205_9FUNG</name>
<keyword evidence="1" id="KW-0472">Membrane</keyword>
<feature type="transmembrane region" description="Helical" evidence="1">
    <location>
        <begin position="162"/>
        <end position="183"/>
    </location>
</feature>
<dbReference type="AlphaFoldDB" id="A0A261Y205"/>
<dbReference type="Proteomes" id="UP000242875">
    <property type="component" value="Unassembled WGS sequence"/>
</dbReference>
<feature type="transmembrane region" description="Helical" evidence="1">
    <location>
        <begin position="120"/>
        <end position="142"/>
    </location>
</feature>
<keyword evidence="1" id="KW-0812">Transmembrane</keyword>
<feature type="transmembrane region" description="Helical" evidence="1">
    <location>
        <begin position="43"/>
        <end position="62"/>
    </location>
</feature>
<gene>
    <name evidence="2" type="ORF">BZG36_02027</name>
</gene>
<evidence type="ECO:0000313" key="2">
    <source>
        <dbReference type="EMBL" id="OZJ04636.1"/>
    </source>
</evidence>
<keyword evidence="3" id="KW-1185">Reference proteome</keyword>
<dbReference type="PANTHER" id="PTHR42109:SF2">
    <property type="entry name" value="INTEGRAL MEMBRANE PROTEIN"/>
    <property type="match status" value="1"/>
</dbReference>
<accession>A0A261Y205</accession>
<feature type="transmembrane region" description="Helical" evidence="1">
    <location>
        <begin position="82"/>
        <end position="100"/>
    </location>
</feature>
<feature type="transmembrane region" description="Helical" evidence="1">
    <location>
        <begin position="192"/>
        <end position="214"/>
    </location>
</feature>
<organism evidence="2 3">
    <name type="scientific">Bifiguratus adelaidae</name>
    <dbReference type="NCBI Taxonomy" id="1938954"/>
    <lineage>
        <taxon>Eukaryota</taxon>
        <taxon>Fungi</taxon>
        <taxon>Fungi incertae sedis</taxon>
        <taxon>Mucoromycota</taxon>
        <taxon>Mucoromycotina</taxon>
        <taxon>Endogonomycetes</taxon>
        <taxon>Endogonales</taxon>
        <taxon>Endogonales incertae sedis</taxon>
        <taxon>Bifiguratus</taxon>
    </lineage>
</organism>
<dbReference type="EMBL" id="MVBO01000034">
    <property type="protein sequence ID" value="OZJ04636.1"/>
    <property type="molecule type" value="Genomic_DNA"/>
</dbReference>
<feature type="transmembrane region" description="Helical" evidence="1">
    <location>
        <begin position="12"/>
        <end position="31"/>
    </location>
</feature>
<evidence type="ECO:0000256" key="1">
    <source>
        <dbReference type="SAM" id="Phobius"/>
    </source>
</evidence>
<feature type="transmembrane region" description="Helical" evidence="1">
    <location>
        <begin position="226"/>
        <end position="251"/>
    </location>
</feature>